<evidence type="ECO:0000256" key="10">
    <source>
        <dbReference type="SAM" id="SignalP"/>
    </source>
</evidence>
<feature type="region of interest" description="Disordered" evidence="9">
    <location>
        <begin position="145"/>
        <end position="165"/>
    </location>
</feature>
<keyword evidence="5 10" id="KW-0732">Signal</keyword>
<evidence type="ECO:0000256" key="8">
    <source>
        <dbReference type="ARBA" id="ARBA00023288"/>
    </source>
</evidence>
<dbReference type="InterPro" id="IPR043325">
    <property type="entry name" value="LTSS"/>
</dbReference>
<evidence type="ECO:0000313" key="13">
    <source>
        <dbReference type="Proteomes" id="UP001443914"/>
    </source>
</evidence>
<comment type="similarity">
    <text evidence="2">Belongs to the plant LTP family.</text>
</comment>
<name>A0AAW1KDF9_SAPOF</name>
<dbReference type="GO" id="GO:0008289">
    <property type="term" value="F:lipid binding"/>
    <property type="evidence" value="ECO:0007669"/>
    <property type="project" value="InterPro"/>
</dbReference>
<evidence type="ECO:0000259" key="11">
    <source>
        <dbReference type="SMART" id="SM00499"/>
    </source>
</evidence>
<dbReference type="PRINTS" id="PR00382">
    <property type="entry name" value="LIPIDTRNSFER"/>
</dbReference>
<evidence type="ECO:0000256" key="1">
    <source>
        <dbReference type="ARBA" id="ARBA00004609"/>
    </source>
</evidence>
<gene>
    <name evidence="12" type="ORF">RND81_06G192200</name>
</gene>
<dbReference type="InterPro" id="IPR000528">
    <property type="entry name" value="Plant_nsLTP"/>
</dbReference>
<dbReference type="GO" id="GO:0098552">
    <property type="term" value="C:side of membrane"/>
    <property type="evidence" value="ECO:0007669"/>
    <property type="project" value="UniProtKB-KW"/>
</dbReference>
<dbReference type="Proteomes" id="UP001443914">
    <property type="component" value="Unassembled WGS sequence"/>
</dbReference>
<dbReference type="AlphaFoldDB" id="A0AAW1KDF9"/>
<reference evidence="12" key="1">
    <citation type="submission" date="2024-03" db="EMBL/GenBank/DDBJ databases">
        <title>WGS assembly of Saponaria officinalis var. Norfolk2.</title>
        <authorList>
            <person name="Jenkins J."/>
            <person name="Shu S."/>
            <person name="Grimwood J."/>
            <person name="Barry K."/>
            <person name="Goodstein D."/>
            <person name="Schmutz J."/>
            <person name="Leebens-Mack J."/>
            <person name="Osbourn A."/>
        </authorList>
    </citation>
    <scope>NUCLEOTIDE SEQUENCE [LARGE SCALE GENOMIC DNA]</scope>
    <source>
        <strain evidence="12">JIC</strain>
    </source>
</reference>
<dbReference type="Gene3D" id="1.10.110.10">
    <property type="entry name" value="Plant lipid-transfer and hydrophobic proteins"/>
    <property type="match status" value="1"/>
</dbReference>
<dbReference type="EMBL" id="JBDFQZ010000006">
    <property type="protein sequence ID" value="KAK9715828.1"/>
    <property type="molecule type" value="Genomic_DNA"/>
</dbReference>
<dbReference type="CDD" id="cd00010">
    <property type="entry name" value="AAI_LTSS"/>
    <property type="match status" value="1"/>
</dbReference>
<keyword evidence="13" id="KW-1185">Reference proteome</keyword>
<evidence type="ECO:0000256" key="3">
    <source>
        <dbReference type="ARBA" id="ARBA00022475"/>
    </source>
</evidence>
<keyword evidence="4" id="KW-0472">Membrane</keyword>
<feature type="domain" description="Bifunctional inhibitor/plant lipid transfer protein/seed storage helical" evidence="11">
    <location>
        <begin position="41"/>
        <end position="119"/>
    </location>
</feature>
<evidence type="ECO:0000256" key="2">
    <source>
        <dbReference type="ARBA" id="ARBA00009748"/>
    </source>
</evidence>
<evidence type="ECO:0000256" key="7">
    <source>
        <dbReference type="ARBA" id="ARBA00023180"/>
    </source>
</evidence>
<evidence type="ECO:0000256" key="4">
    <source>
        <dbReference type="ARBA" id="ARBA00022622"/>
    </source>
</evidence>
<dbReference type="Pfam" id="PF14368">
    <property type="entry name" value="LTP_2"/>
    <property type="match status" value="1"/>
</dbReference>
<comment type="subcellular location">
    <subcellularLocation>
        <location evidence="1">Cell membrane</location>
        <topology evidence="1">Lipid-anchor</topology>
        <topology evidence="1">GPI-anchor</topology>
    </subcellularLocation>
</comment>
<accession>A0AAW1KDF9</accession>
<dbReference type="PANTHER" id="PTHR33044">
    <property type="entry name" value="BIFUNCTIONAL INHIBITOR/LIPID-TRANSFER PROTEIN/SEED STORAGE 2S ALBUMIN SUPERFAMILY PROTEIN-RELATED"/>
    <property type="match status" value="1"/>
</dbReference>
<dbReference type="GO" id="GO:0006869">
    <property type="term" value="P:lipid transport"/>
    <property type="evidence" value="ECO:0007669"/>
    <property type="project" value="InterPro"/>
</dbReference>
<dbReference type="InterPro" id="IPR016140">
    <property type="entry name" value="Bifunc_inhib/LTP/seed_store"/>
</dbReference>
<keyword evidence="8" id="KW-0449">Lipoprotein</keyword>
<keyword evidence="6" id="KW-1015">Disulfide bond</keyword>
<evidence type="ECO:0000256" key="6">
    <source>
        <dbReference type="ARBA" id="ARBA00023157"/>
    </source>
</evidence>
<proteinExistence type="inferred from homology"/>
<dbReference type="FunFam" id="1.10.110.10:FF:000001">
    <property type="entry name" value="Bifunctional inhibitor/lipid-transfer protein/seed storage 2S albumin superfamily protein"/>
    <property type="match status" value="1"/>
</dbReference>
<comment type="caution">
    <text evidence="12">The sequence shown here is derived from an EMBL/GenBank/DDBJ whole genome shotgun (WGS) entry which is preliminary data.</text>
</comment>
<evidence type="ECO:0000256" key="9">
    <source>
        <dbReference type="SAM" id="MobiDB-lite"/>
    </source>
</evidence>
<dbReference type="SMART" id="SM00499">
    <property type="entry name" value="AAI"/>
    <property type="match status" value="1"/>
</dbReference>
<feature type="signal peptide" evidence="10">
    <location>
        <begin position="1"/>
        <end position="19"/>
    </location>
</feature>
<protein>
    <recommendedName>
        <fullName evidence="11">Bifunctional inhibitor/plant lipid transfer protein/seed storage helical domain-containing protein</fullName>
    </recommendedName>
</protein>
<dbReference type="SUPFAM" id="SSF47699">
    <property type="entry name" value="Bifunctional inhibitor/lipid-transfer protein/seed storage 2S albumin"/>
    <property type="match status" value="1"/>
</dbReference>
<dbReference type="InterPro" id="IPR036312">
    <property type="entry name" value="Bifun_inhib/LTP/seed_sf"/>
</dbReference>
<organism evidence="12 13">
    <name type="scientific">Saponaria officinalis</name>
    <name type="common">Common soapwort</name>
    <name type="synonym">Lychnis saponaria</name>
    <dbReference type="NCBI Taxonomy" id="3572"/>
    <lineage>
        <taxon>Eukaryota</taxon>
        <taxon>Viridiplantae</taxon>
        <taxon>Streptophyta</taxon>
        <taxon>Embryophyta</taxon>
        <taxon>Tracheophyta</taxon>
        <taxon>Spermatophyta</taxon>
        <taxon>Magnoliopsida</taxon>
        <taxon>eudicotyledons</taxon>
        <taxon>Gunneridae</taxon>
        <taxon>Pentapetalae</taxon>
        <taxon>Caryophyllales</taxon>
        <taxon>Caryophyllaceae</taxon>
        <taxon>Caryophylleae</taxon>
        <taxon>Saponaria</taxon>
    </lineage>
</organism>
<feature type="compositionally biased region" description="Polar residues" evidence="9">
    <location>
        <begin position="145"/>
        <end position="156"/>
    </location>
</feature>
<keyword evidence="3" id="KW-1003">Cell membrane</keyword>
<keyword evidence="4" id="KW-0336">GPI-anchor</keyword>
<feature type="chain" id="PRO_5043844761" description="Bifunctional inhibitor/plant lipid transfer protein/seed storage helical domain-containing protein" evidence="10">
    <location>
        <begin position="20"/>
        <end position="190"/>
    </location>
</feature>
<evidence type="ECO:0000313" key="12">
    <source>
        <dbReference type="EMBL" id="KAK9715828.1"/>
    </source>
</evidence>
<evidence type="ECO:0000256" key="5">
    <source>
        <dbReference type="ARBA" id="ARBA00022729"/>
    </source>
</evidence>
<dbReference type="GO" id="GO:0005886">
    <property type="term" value="C:plasma membrane"/>
    <property type="evidence" value="ECO:0007669"/>
    <property type="project" value="UniProtKB-SubCell"/>
</dbReference>
<keyword evidence="7" id="KW-0325">Glycoprotein</keyword>
<sequence length="190" mass="18613">MSPKTLPIFLLTTLTLAVSMSPMLTTAAPKSGAAAPPPVDCTSVVLTMADCLSYVTNGSTTEKPEGGCCSGLKQVLKTDADCLCQAFQQSSQFGVVLNVTKALALPSACGVHAPSATKCGLSVSPAGAPVGVGVAPAGAPSIANAPTTGIGSSETSAPAAPPSKNSSPSSTIVSIQLIVAGVAAAFFTSF</sequence>